<dbReference type="RefSeq" id="WP_191206811.1">
    <property type="nucleotide sequence ID" value="NZ_JACXZA010000009.1"/>
</dbReference>
<evidence type="ECO:0000256" key="1">
    <source>
        <dbReference type="ARBA" id="ARBA00000085"/>
    </source>
</evidence>
<evidence type="ECO:0000256" key="8">
    <source>
        <dbReference type="ARBA" id="ARBA00022777"/>
    </source>
</evidence>
<proteinExistence type="predicted"/>
<sequence>MSARGGLHKLKQRLTTKSLRSQLLARSLFIIAALLILIGGLQYTFMRDFLYRNQAEAMMSELRNMPRDLFGGGWSMGDLPGKTHKESDWNHEDNTTHGNTSGDGTQMPGTVPSYDGNNGSRPDNPVFFMLDKSMAIIDIDGAYTDVTASRGIASPRLTDAQYDEVREQMGHQREVQYRVATSADGTEQLLVFTNTSPGSNAILQLGQKTAPLKDVLIRQVSIFAGLSLLALIGGILLFLPILRRTLRPLNRMVETVARIDAGSLNERFPAVQGQLEIDRLAESFNGMLERLALSFEAEREAKEQMRRFIADASHELRTPLTSIHGFIEVLLRGAADRREQLYPALNSMHGESTRIKKLVEDLLTLAKLDRAPQLHLSEVRFDRLMEEMEPHLHMLAGDREVRFHLDKNILVKCDADKIKQVVLNLFHNAVQHTDASNGVIEVSVHTKNGQVACSIRDNGVGIAEEHVAHVFDRFYRSDTSRTRKQGGAGLGLAISQSLVEAHEGTISVESELGVGSTFTFTLPLLDSGK</sequence>
<evidence type="ECO:0000256" key="6">
    <source>
        <dbReference type="ARBA" id="ARBA00022679"/>
    </source>
</evidence>
<dbReference type="CDD" id="cd00082">
    <property type="entry name" value="HisKA"/>
    <property type="match status" value="1"/>
</dbReference>
<dbReference type="InterPro" id="IPR003661">
    <property type="entry name" value="HisK_dim/P_dom"/>
</dbReference>
<dbReference type="InterPro" id="IPR005467">
    <property type="entry name" value="His_kinase_dom"/>
</dbReference>
<gene>
    <name evidence="16" type="ORF">H8B09_27415</name>
</gene>
<dbReference type="CDD" id="cd06225">
    <property type="entry name" value="HAMP"/>
    <property type="match status" value="1"/>
</dbReference>
<dbReference type="CDD" id="cd00075">
    <property type="entry name" value="HATPase"/>
    <property type="match status" value="1"/>
</dbReference>
<evidence type="ECO:0000256" key="3">
    <source>
        <dbReference type="ARBA" id="ARBA00012438"/>
    </source>
</evidence>
<dbReference type="InterPro" id="IPR036097">
    <property type="entry name" value="HisK_dim/P_sf"/>
</dbReference>
<dbReference type="EMBL" id="JACXZA010000009">
    <property type="protein sequence ID" value="MBD3922513.1"/>
    <property type="molecule type" value="Genomic_DNA"/>
</dbReference>
<evidence type="ECO:0000256" key="13">
    <source>
        <dbReference type="SAM" id="Phobius"/>
    </source>
</evidence>
<dbReference type="Pfam" id="PF00672">
    <property type="entry name" value="HAMP"/>
    <property type="match status" value="1"/>
</dbReference>
<comment type="caution">
    <text evidence="16">The sequence shown here is derived from an EMBL/GenBank/DDBJ whole genome shotgun (WGS) entry which is preliminary data.</text>
</comment>
<keyword evidence="13" id="KW-0812">Transmembrane</keyword>
<feature type="compositionally biased region" description="Basic and acidic residues" evidence="12">
    <location>
        <begin position="81"/>
        <end position="95"/>
    </location>
</feature>
<evidence type="ECO:0000313" key="17">
    <source>
        <dbReference type="Proteomes" id="UP000609346"/>
    </source>
</evidence>
<comment type="catalytic activity">
    <reaction evidence="1">
        <text>ATP + protein L-histidine = ADP + protein N-phospho-L-histidine.</text>
        <dbReference type="EC" id="2.7.13.3"/>
    </reaction>
</comment>
<dbReference type="SUPFAM" id="SSF47384">
    <property type="entry name" value="Homodimeric domain of signal transducing histidine kinase"/>
    <property type="match status" value="1"/>
</dbReference>
<dbReference type="InterPro" id="IPR003594">
    <property type="entry name" value="HATPase_dom"/>
</dbReference>
<evidence type="ECO:0000256" key="11">
    <source>
        <dbReference type="ARBA" id="ARBA00023136"/>
    </source>
</evidence>
<dbReference type="Pfam" id="PF02518">
    <property type="entry name" value="HATPase_c"/>
    <property type="match status" value="1"/>
</dbReference>
<evidence type="ECO:0000256" key="2">
    <source>
        <dbReference type="ARBA" id="ARBA00004651"/>
    </source>
</evidence>
<accession>A0ABR8N2Y7</accession>
<dbReference type="PROSITE" id="PS50109">
    <property type="entry name" value="HIS_KIN"/>
    <property type="match status" value="1"/>
</dbReference>
<evidence type="ECO:0000256" key="12">
    <source>
        <dbReference type="SAM" id="MobiDB-lite"/>
    </source>
</evidence>
<evidence type="ECO:0000259" key="14">
    <source>
        <dbReference type="PROSITE" id="PS50109"/>
    </source>
</evidence>
<evidence type="ECO:0000256" key="10">
    <source>
        <dbReference type="ARBA" id="ARBA00023012"/>
    </source>
</evidence>
<keyword evidence="11 13" id="KW-0472">Membrane</keyword>
<keyword evidence="7" id="KW-0547">Nucleotide-binding</keyword>
<dbReference type="PRINTS" id="PR00344">
    <property type="entry name" value="BCTRLSENSOR"/>
</dbReference>
<dbReference type="PANTHER" id="PTHR43711:SF1">
    <property type="entry name" value="HISTIDINE KINASE 1"/>
    <property type="match status" value="1"/>
</dbReference>
<feature type="compositionally biased region" description="Polar residues" evidence="12">
    <location>
        <begin position="96"/>
        <end position="108"/>
    </location>
</feature>
<evidence type="ECO:0000313" key="16">
    <source>
        <dbReference type="EMBL" id="MBD3922513.1"/>
    </source>
</evidence>
<dbReference type="InterPro" id="IPR036890">
    <property type="entry name" value="HATPase_C_sf"/>
</dbReference>
<evidence type="ECO:0000256" key="9">
    <source>
        <dbReference type="ARBA" id="ARBA00022840"/>
    </source>
</evidence>
<feature type="region of interest" description="Disordered" evidence="12">
    <location>
        <begin position="81"/>
        <end position="108"/>
    </location>
</feature>
<evidence type="ECO:0000256" key="5">
    <source>
        <dbReference type="ARBA" id="ARBA00022553"/>
    </source>
</evidence>
<keyword evidence="5" id="KW-0597">Phosphoprotein</keyword>
<dbReference type="PANTHER" id="PTHR43711">
    <property type="entry name" value="TWO-COMPONENT HISTIDINE KINASE"/>
    <property type="match status" value="1"/>
</dbReference>
<keyword evidence="4" id="KW-1003">Cell membrane</keyword>
<dbReference type="PROSITE" id="PS50885">
    <property type="entry name" value="HAMP"/>
    <property type="match status" value="1"/>
</dbReference>
<dbReference type="Proteomes" id="UP000609346">
    <property type="component" value="Unassembled WGS sequence"/>
</dbReference>
<reference evidence="16 17" key="1">
    <citation type="submission" date="2020-09" db="EMBL/GenBank/DDBJ databases">
        <title>Paenibacillus sp. strain PR3 16S rRNA gene Genome sequencing and assembly.</title>
        <authorList>
            <person name="Kim J."/>
        </authorList>
    </citation>
    <scope>NUCLEOTIDE SEQUENCE [LARGE SCALE GENOMIC DNA]</scope>
    <source>
        <strain evidence="16 17">PR3</strain>
    </source>
</reference>
<evidence type="ECO:0000259" key="15">
    <source>
        <dbReference type="PROSITE" id="PS50885"/>
    </source>
</evidence>
<keyword evidence="6" id="KW-0808">Transferase</keyword>
<evidence type="ECO:0000256" key="7">
    <source>
        <dbReference type="ARBA" id="ARBA00022741"/>
    </source>
</evidence>
<dbReference type="SMART" id="SM00387">
    <property type="entry name" value="HATPase_c"/>
    <property type="match status" value="1"/>
</dbReference>
<dbReference type="SUPFAM" id="SSF158472">
    <property type="entry name" value="HAMP domain-like"/>
    <property type="match status" value="1"/>
</dbReference>
<keyword evidence="13" id="KW-1133">Transmembrane helix</keyword>
<protein>
    <recommendedName>
        <fullName evidence="3">histidine kinase</fullName>
        <ecNumber evidence="3">2.7.13.3</ecNumber>
    </recommendedName>
</protein>
<evidence type="ECO:0000256" key="4">
    <source>
        <dbReference type="ARBA" id="ARBA00022475"/>
    </source>
</evidence>
<dbReference type="Pfam" id="PF00512">
    <property type="entry name" value="HisKA"/>
    <property type="match status" value="1"/>
</dbReference>
<feature type="domain" description="HAMP" evidence="15">
    <location>
        <begin position="243"/>
        <end position="296"/>
    </location>
</feature>
<dbReference type="Gene3D" id="3.30.565.10">
    <property type="entry name" value="Histidine kinase-like ATPase, C-terminal domain"/>
    <property type="match status" value="1"/>
</dbReference>
<keyword evidence="9" id="KW-0067">ATP-binding</keyword>
<dbReference type="SMART" id="SM00304">
    <property type="entry name" value="HAMP"/>
    <property type="match status" value="1"/>
</dbReference>
<dbReference type="InterPro" id="IPR050736">
    <property type="entry name" value="Sensor_HK_Regulatory"/>
</dbReference>
<feature type="domain" description="Histidine kinase" evidence="14">
    <location>
        <begin position="311"/>
        <end position="526"/>
    </location>
</feature>
<organism evidence="16 17">
    <name type="scientific">Paenibacillus terricola</name>
    <dbReference type="NCBI Taxonomy" id="2763503"/>
    <lineage>
        <taxon>Bacteria</taxon>
        <taxon>Bacillati</taxon>
        <taxon>Bacillota</taxon>
        <taxon>Bacilli</taxon>
        <taxon>Bacillales</taxon>
        <taxon>Paenibacillaceae</taxon>
        <taxon>Paenibacillus</taxon>
    </lineage>
</organism>
<dbReference type="EC" id="2.7.13.3" evidence="3"/>
<dbReference type="Gene3D" id="1.10.287.130">
    <property type="match status" value="1"/>
</dbReference>
<keyword evidence="17" id="KW-1185">Reference proteome</keyword>
<dbReference type="InterPro" id="IPR003660">
    <property type="entry name" value="HAMP_dom"/>
</dbReference>
<dbReference type="InterPro" id="IPR004358">
    <property type="entry name" value="Sig_transdc_His_kin-like_C"/>
</dbReference>
<keyword evidence="8" id="KW-0418">Kinase</keyword>
<comment type="subcellular location">
    <subcellularLocation>
        <location evidence="2">Cell membrane</location>
        <topology evidence="2">Multi-pass membrane protein</topology>
    </subcellularLocation>
</comment>
<name>A0ABR8N2Y7_9BACL</name>
<feature type="transmembrane region" description="Helical" evidence="13">
    <location>
        <begin position="23"/>
        <end position="45"/>
    </location>
</feature>
<keyword evidence="10" id="KW-0902">Two-component regulatory system</keyword>
<dbReference type="SMART" id="SM00388">
    <property type="entry name" value="HisKA"/>
    <property type="match status" value="1"/>
</dbReference>
<feature type="transmembrane region" description="Helical" evidence="13">
    <location>
        <begin position="222"/>
        <end position="242"/>
    </location>
</feature>
<dbReference type="SUPFAM" id="SSF55874">
    <property type="entry name" value="ATPase domain of HSP90 chaperone/DNA topoisomerase II/histidine kinase"/>
    <property type="match status" value="1"/>
</dbReference>
<dbReference type="Gene3D" id="6.10.340.10">
    <property type="match status" value="1"/>
</dbReference>